<gene>
    <name evidence="2" type="ORF">NUH22_01765</name>
</gene>
<reference evidence="2" key="1">
    <citation type="journal article" date="2022" name="Pest Manag. Sci.">
        <title>Glutamicibacter halophytocola-mediated host fitness of potato tuber moth on Solanaceae crops.</title>
        <authorList>
            <person name="Wang W."/>
            <person name="Xiao G."/>
            <person name="Du G."/>
            <person name="Chang L."/>
            <person name="Yang Y."/>
            <person name="Ye J."/>
            <person name="Chen B."/>
        </authorList>
    </citation>
    <scope>NUCLEOTIDE SEQUENCE</scope>
    <source>
        <strain evidence="2">S2</strain>
    </source>
</reference>
<proteinExistence type="predicted"/>
<feature type="signal peptide" evidence="1">
    <location>
        <begin position="1"/>
        <end position="30"/>
    </location>
</feature>
<accession>A0AA95BQM4</accession>
<dbReference type="AlphaFoldDB" id="A0AA95BQM4"/>
<evidence type="ECO:0000256" key="1">
    <source>
        <dbReference type="SAM" id="SignalP"/>
    </source>
</evidence>
<feature type="chain" id="PRO_5041662906" evidence="1">
    <location>
        <begin position="31"/>
        <end position="317"/>
    </location>
</feature>
<dbReference type="RefSeq" id="WP_195181604.1">
    <property type="nucleotide sequence ID" value="NZ_CP102487.1"/>
</dbReference>
<protein>
    <submittedName>
        <fullName evidence="2">Uncharacterized protein</fullName>
    </submittedName>
</protein>
<sequence>MKVDLLKGLKAIFVYGLALSLTLVAMPSFAAQDVAMNLEDAAAVSITSPVKPGPAAGVTLPPKTITLSNGAVVPFNADVRTGSEEGAFRRELSLLVTLDQLTPEKMKEMGLSEPEETLPKIPVTAKPSELLLNVAQPAAIGCRVTKPSSSAGDMNVSRPQIVKSGTKIYAYARYNWKNAPFSECPRNQAQIGGPDGLAITFNRAVTNKGVSFVGCNSYNKCGKTGWLETNSHYGAGWAFQDWGYGALYGHGPTYKGTLTYTLTTSSTKCLQAFAKYGHSWNSTKLTGFSIGKSSIGISWNTSKSLWQKSSQAGSYRC</sequence>
<dbReference type="EMBL" id="CP102487">
    <property type="protein sequence ID" value="UUX59395.1"/>
    <property type="molecule type" value="Genomic_DNA"/>
</dbReference>
<name>A0AA95BQM4_9MICC</name>
<keyword evidence="1" id="KW-0732">Signal</keyword>
<evidence type="ECO:0000313" key="3">
    <source>
        <dbReference type="Proteomes" id="UP001060018"/>
    </source>
</evidence>
<dbReference type="Proteomes" id="UP001060018">
    <property type="component" value="Chromosome"/>
</dbReference>
<evidence type="ECO:0000313" key="2">
    <source>
        <dbReference type="EMBL" id="UUX59395.1"/>
    </source>
</evidence>
<organism evidence="2 3">
    <name type="scientific">Glutamicibacter halophytocola</name>
    <dbReference type="NCBI Taxonomy" id="1933880"/>
    <lineage>
        <taxon>Bacteria</taxon>
        <taxon>Bacillati</taxon>
        <taxon>Actinomycetota</taxon>
        <taxon>Actinomycetes</taxon>
        <taxon>Micrococcales</taxon>
        <taxon>Micrococcaceae</taxon>
        <taxon>Glutamicibacter</taxon>
    </lineage>
</organism>